<sequence length="199" mass="23088">MNKEPVINFIRDTLLSSNVSISRKLLEEIAGHFEPTSFARNDYFVTAGKVNTHHFFMTEGFMRAFTYNPEGVEVTTDFFKSNRPVFEATSFITKTRSIENIQAITNCEGFLLSSEKSNELFHALPEFREFGRRMLLNEFAAYKKRTLLLITQTAEERYAELINTNKEIFQYAHLKHIASYLGITDSSLSRIRKDFSKKQ</sequence>
<reference evidence="2" key="1">
    <citation type="journal article" date="2014" name="Int. J. Syst. Evol. Microbiol.">
        <title>Complete genome sequence of Corynebacterium casei LMG S-19264T (=DSM 44701T), isolated from a smear-ripened cheese.</title>
        <authorList>
            <consortium name="US DOE Joint Genome Institute (JGI-PGF)"/>
            <person name="Walter F."/>
            <person name="Albersmeier A."/>
            <person name="Kalinowski J."/>
            <person name="Ruckert C."/>
        </authorList>
    </citation>
    <scope>NUCLEOTIDE SEQUENCE</scope>
    <source>
        <strain evidence="2">CGMCC 1.15448</strain>
    </source>
</reference>
<evidence type="ECO:0000259" key="1">
    <source>
        <dbReference type="Pfam" id="PF00027"/>
    </source>
</evidence>
<proteinExistence type="predicted"/>
<protein>
    <submittedName>
        <fullName evidence="2">cAMP-binding protein</fullName>
    </submittedName>
</protein>
<reference evidence="2" key="2">
    <citation type="submission" date="2020-09" db="EMBL/GenBank/DDBJ databases">
        <authorList>
            <person name="Sun Q."/>
            <person name="Zhou Y."/>
        </authorList>
    </citation>
    <scope>NUCLEOTIDE SEQUENCE</scope>
    <source>
        <strain evidence="2">CGMCC 1.15448</strain>
    </source>
</reference>
<gene>
    <name evidence="2" type="ORF">GCM10011511_04860</name>
</gene>
<dbReference type="CDD" id="cd00038">
    <property type="entry name" value="CAP_ED"/>
    <property type="match status" value="1"/>
</dbReference>
<evidence type="ECO:0000313" key="2">
    <source>
        <dbReference type="EMBL" id="GGA84856.1"/>
    </source>
</evidence>
<dbReference type="AlphaFoldDB" id="A0A8J2XQG5"/>
<feature type="domain" description="Cyclic nucleotide-binding" evidence="1">
    <location>
        <begin position="36"/>
        <end position="121"/>
    </location>
</feature>
<accession>A0A8J2XQG5</accession>
<dbReference type="InterPro" id="IPR014710">
    <property type="entry name" value="RmlC-like_jellyroll"/>
</dbReference>
<organism evidence="2 3">
    <name type="scientific">Puia dinghuensis</name>
    <dbReference type="NCBI Taxonomy" id="1792502"/>
    <lineage>
        <taxon>Bacteria</taxon>
        <taxon>Pseudomonadati</taxon>
        <taxon>Bacteroidota</taxon>
        <taxon>Chitinophagia</taxon>
        <taxon>Chitinophagales</taxon>
        <taxon>Chitinophagaceae</taxon>
        <taxon>Puia</taxon>
    </lineage>
</organism>
<dbReference type="Pfam" id="PF00027">
    <property type="entry name" value="cNMP_binding"/>
    <property type="match status" value="1"/>
</dbReference>
<evidence type="ECO:0000313" key="3">
    <source>
        <dbReference type="Proteomes" id="UP000607559"/>
    </source>
</evidence>
<dbReference type="SUPFAM" id="SSF51206">
    <property type="entry name" value="cAMP-binding domain-like"/>
    <property type="match status" value="1"/>
</dbReference>
<dbReference type="RefSeq" id="WP_188928169.1">
    <property type="nucleotide sequence ID" value="NZ_BMJC01000001.1"/>
</dbReference>
<name>A0A8J2XQG5_9BACT</name>
<dbReference type="Gene3D" id="2.60.120.10">
    <property type="entry name" value="Jelly Rolls"/>
    <property type="match status" value="1"/>
</dbReference>
<dbReference type="InterPro" id="IPR018490">
    <property type="entry name" value="cNMP-bd_dom_sf"/>
</dbReference>
<dbReference type="InterPro" id="IPR000595">
    <property type="entry name" value="cNMP-bd_dom"/>
</dbReference>
<keyword evidence="3" id="KW-1185">Reference proteome</keyword>
<dbReference type="Proteomes" id="UP000607559">
    <property type="component" value="Unassembled WGS sequence"/>
</dbReference>
<dbReference type="EMBL" id="BMJC01000001">
    <property type="protein sequence ID" value="GGA84856.1"/>
    <property type="molecule type" value="Genomic_DNA"/>
</dbReference>
<comment type="caution">
    <text evidence="2">The sequence shown here is derived from an EMBL/GenBank/DDBJ whole genome shotgun (WGS) entry which is preliminary data.</text>
</comment>